<dbReference type="InterPro" id="IPR051081">
    <property type="entry name" value="HTH_MetalResp_TranReg"/>
</dbReference>
<evidence type="ECO:0000313" key="5">
    <source>
        <dbReference type="EMBL" id="MFC0207609.1"/>
    </source>
</evidence>
<dbReference type="PANTHER" id="PTHR33154:SF15">
    <property type="entry name" value="REGULATORY PROTEIN ARSR"/>
    <property type="match status" value="1"/>
</dbReference>
<dbReference type="SUPFAM" id="SSF46785">
    <property type="entry name" value="Winged helix' DNA-binding domain"/>
    <property type="match status" value="1"/>
</dbReference>
<evidence type="ECO:0000313" key="6">
    <source>
        <dbReference type="Proteomes" id="UP001589755"/>
    </source>
</evidence>
<gene>
    <name evidence="5" type="ORF">ACFFJ2_04245</name>
</gene>
<feature type="domain" description="HTH arsR-type" evidence="4">
    <location>
        <begin position="15"/>
        <end position="110"/>
    </location>
</feature>
<keyword evidence="3" id="KW-0804">Transcription</keyword>
<dbReference type="RefSeq" id="WP_261520772.1">
    <property type="nucleotide sequence ID" value="NZ_JAODNW010000014.1"/>
</dbReference>
<dbReference type="SMART" id="SM00418">
    <property type="entry name" value="HTH_ARSR"/>
    <property type="match status" value="1"/>
</dbReference>
<dbReference type="InterPro" id="IPR036390">
    <property type="entry name" value="WH_DNA-bd_sf"/>
</dbReference>
<reference evidence="5 6" key="1">
    <citation type="submission" date="2024-09" db="EMBL/GenBank/DDBJ databases">
        <authorList>
            <person name="Sun Q."/>
            <person name="Mori K."/>
        </authorList>
    </citation>
    <scope>NUCLEOTIDE SEQUENCE [LARGE SCALE GENOMIC DNA]</scope>
    <source>
        <strain evidence="5 6">CCM 8543</strain>
    </source>
</reference>
<evidence type="ECO:0000256" key="2">
    <source>
        <dbReference type="ARBA" id="ARBA00023125"/>
    </source>
</evidence>
<name>A0ABV6D4N4_9HYPH</name>
<dbReference type="Gene3D" id="1.10.10.10">
    <property type="entry name" value="Winged helix-like DNA-binding domain superfamily/Winged helix DNA-binding domain"/>
    <property type="match status" value="1"/>
</dbReference>
<accession>A0ABV6D4N4</accession>
<keyword evidence="1" id="KW-0805">Transcription regulation</keyword>
<sequence length="125" mass="13223">MKSLSASAAPHASAPSCGAPDAFSRGLAALAHPARVEILRYLAGVDYCCCKDVVQRLNLAQSTVSQHLKVLLDAGLVRMSPQGQRSRYAVDVAALRTLCEAVGALATECAVRADEQGREMCRGDH</sequence>
<comment type="caution">
    <text evidence="5">The sequence shown here is derived from an EMBL/GenBank/DDBJ whole genome shotgun (WGS) entry which is preliminary data.</text>
</comment>
<dbReference type="Pfam" id="PF01022">
    <property type="entry name" value="HTH_5"/>
    <property type="match status" value="1"/>
</dbReference>
<dbReference type="InterPro" id="IPR011991">
    <property type="entry name" value="ArsR-like_HTH"/>
</dbReference>
<dbReference type="EMBL" id="JBHLXD010000005">
    <property type="protein sequence ID" value="MFC0207609.1"/>
    <property type="molecule type" value="Genomic_DNA"/>
</dbReference>
<dbReference type="NCBIfam" id="NF033788">
    <property type="entry name" value="HTH_metalloreg"/>
    <property type="match status" value="1"/>
</dbReference>
<dbReference type="PRINTS" id="PR00778">
    <property type="entry name" value="HTHARSR"/>
</dbReference>
<dbReference type="PROSITE" id="PS50987">
    <property type="entry name" value="HTH_ARSR_2"/>
    <property type="match status" value="1"/>
</dbReference>
<dbReference type="PANTHER" id="PTHR33154">
    <property type="entry name" value="TRANSCRIPTIONAL REGULATOR, ARSR FAMILY"/>
    <property type="match status" value="1"/>
</dbReference>
<dbReference type="InterPro" id="IPR001845">
    <property type="entry name" value="HTH_ArsR_DNA-bd_dom"/>
</dbReference>
<evidence type="ECO:0000259" key="4">
    <source>
        <dbReference type="PROSITE" id="PS50987"/>
    </source>
</evidence>
<keyword evidence="6" id="KW-1185">Reference proteome</keyword>
<evidence type="ECO:0000256" key="1">
    <source>
        <dbReference type="ARBA" id="ARBA00023015"/>
    </source>
</evidence>
<keyword evidence="2" id="KW-0238">DNA-binding</keyword>
<dbReference type="CDD" id="cd00090">
    <property type="entry name" value="HTH_ARSR"/>
    <property type="match status" value="1"/>
</dbReference>
<organism evidence="5 6">
    <name type="scientific">Chelativorans intermedius</name>
    <dbReference type="NCBI Taxonomy" id="515947"/>
    <lineage>
        <taxon>Bacteria</taxon>
        <taxon>Pseudomonadati</taxon>
        <taxon>Pseudomonadota</taxon>
        <taxon>Alphaproteobacteria</taxon>
        <taxon>Hyphomicrobiales</taxon>
        <taxon>Phyllobacteriaceae</taxon>
        <taxon>Chelativorans</taxon>
    </lineage>
</organism>
<proteinExistence type="predicted"/>
<dbReference type="InterPro" id="IPR036388">
    <property type="entry name" value="WH-like_DNA-bd_sf"/>
</dbReference>
<evidence type="ECO:0000256" key="3">
    <source>
        <dbReference type="ARBA" id="ARBA00023163"/>
    </source>
</evidence>
<dbReference type="Proteomes" id="UP001589755">
    <property type="component" value="Unassembled WGS sequence"/>
</dbReference>
<protein>
    <submittedName>
        <fullName evidence="5">ArsR/SmtB family transcription factor</fullName>
    </submittedName>
</protein>